<feature type="domain" description="Multidrug resistance protein MdtA-like barrel-sandwich hybrid" evidence="3">
    <location>
        <begin position="61"/>
        <end position="184"/>
    </location>
</feature>
<dbReference type="STRING" id="84588.SYNW2157"/>
<feature type="domain" description="Multidrug resistance protein MdtA-like alpha-helical hairpin" evidence="2">
    <location>
        <begin position="94"/>
        <end position="153"/>
    </location>
</feature>
<dbReference type="PANTHER" id="PTHR30469">
    <property type="entry name" value="MULTIDRUG RESISTANCE PROTEIN MDTA"/>
    <property type="match status" value="1"/>
</dbReference>
<feature type="domain" description="CusB-like beta-barrel" evidence="4">
    <location>
        <begin position="196"/>
        <end position="265"/>
    </location>
</feature>
<dbReference type="Pfam" id="PF25954">
    <property type="entry name" value="Beta-barrel_RND_2"/>
    <property type="match status" value="1"/>
</dbReference>
<evidence type="ECO:0000313" key="5">
    <source>
        <dbReference type="EMBL" id="CAE08672.1"/>
    </source>
</evidence>
<gene>
    <name evidence="5" type="ordered locus">SYNW2157</name>
</gene>
<dbReference type="InterPro" id="IPR058792">
    <property type="entry name" value="Beta-barrel_RND_2"/>
</dbReference>
<dbReference type="Proteomes" id="UP000001422">
    <property type="component" value="Chromosome"/>
</dbReference>
<protein>
    <submittedName>
        <fullName evidence="5">Uncharacterized protein</fullName>
    </submittedName>
</protein>
<dbReference type="Gene3D" id="2.40.50.100">
    <property type="match status" value="1"/>
</dbReference>
<evidence type="ECO:0000259" key="4">
    <source>
        <dbReference type="Pfam" id="PF25954"/>
    </source>
</evidence>
<dbReference type="Pfam" id="PF25917">
    <property type="entry name" value="BSH_RND"/>
    <property type="match status" value="1"/>
</dbReference>
<dbReference type="eggNOG" id="COG0845">
    <property type="taxonomic scope" value="Bacteria"/>
</dbReference>
<dbReference type="PROSITE" id="PS51257">
    <property type="entry name" value="PROKAR_LIPOPROTEIN"/>
    <property type="match status" value="1"/>
</dbReference>
<dbReference type="GO" id="GO:0015562">
    <property type="term" value="F:efflux transmembrane transporter activity"/>
    <property type="evidence" value="ECO:0007669"/>
    <property type="project" value="TreeGrafter"/>
</dbReference>
<dbReference type="PANTHER" id="PTHR30469:SF39">
    <property type="entry name" value="SLL0180 PROTEIN"/>
    <property type="match status" value="1"/>
</dbReference>
<dbReference type="GO" id="GO:1990281">
    <property type="term" value="C:efflux pump complex"/>
    <property type="evidence" value="ECO:0007669"/>
    <property type="project" value="TreeGrafter"/>
</dbReference>
<dbReference type="Gene3D" id="2.40.420.20">
    <property type="match status" value="1"/>
</dbReference>
<dbReference type="EMBL" id="BX569694">
    <property type="protein sequence ID" value="CAE08672.1"/>
    <property type="molecule type" value="Genomic_DNA"/>
</dbReference>
<evidence type="ECO:0000259" key="2">
    <source>
        <dbReference type="Pfam" id="PF25876"/>
    </source>
</evidence>
<organism evidence="5 6">
    <name type="scientific">Parasynechococcus marenigrum (strain WH8102)</name>
    <dbReference type="NCBI Taxonomy" id="84588"/>
    <lineage>
        <taxon>Bacteria</taxon>
        <taxon>Bacillati</taxon>
        <taxon>Cyanobacteriota</taxon>
        <taxon>Cyanophyceae</taxon>
        <taxon>Synechococcales</taxon>
        <taxon>Prochlorococcaceae</taxon>
        <taxon>Parasynechococcus</taxon>
        <taxon>Parasynechococcus marenigrum</taxon>
    </lineage>
</organism>
<evidence type="ECO:0000256" key="1">
    <source>
        <dbReference type="ARBA" id="ARBA00009477"/>
    </source>
</evidence>
<accession>Q7U4B4</accession>
<sequence>MNSVRHPQRLLLSLAALVTVSSCKGEAPKQPPPPKVQAVSTQMADFTEGVDTVSTLEASNLVELAAQSGGRILELKIKQGDEVDPGQLLVVLDQAQQQARLAEDKAKSETARANYERYQYLSKTGAASQKELDRYRTQYIAAMETVKSTEATLSYNNLRSPSSGTVADVTVKLGDVIQTGQVFTSLVQNNELEARVEVPAVYSNRLALGQPVLLSAPGSENVIATGKVDSIDPRVNKKTQGLLVKAVFPNEDGKLRDGQRLRTRVQINAQQELSVPFAAVTQTSGQSFVFRLGTFEELKENPGKADLEKLENGIKAGKLPADAQFALQTPVTVGELENQLYPITKGLEANQKVATTNLLNLKHGMPVQVQPAKAN</sequence>
<keyword evidence="6" id="KW-1185">Reference proteome</keyword>
<dbReference type="Gene3D" id="1.10.287.470">
    <property type="entry name" value="Helix hairpin bin"/>
    <property type="match status" value="1"/>
</dbReference>
<dbReference type="AlphaFoldDB" id="Q7U4B4"/>
<dbReference type="SUPFAM" id="SSF111369">
    <property type="entry name" value="HlyD-like secretion proteins"/>
    <property type="match status" value="1"/>
</dbReference>
<dbReference type="NCBIfam" id="TIGR01730">
    <property type="entry name" value="RND_mfp"/>
    <property type="match status" value="1"/>
</dbReference>
<evidence type="ECO:0000259" key="3">
    <source>
        <dbReference type="Pfam" id="PF25917"/>
    </source>
</evidence>
<dbReference type="Pfam" id="PF25876">
    <property type="entry name" value="HH_MFP_RND"/>
    <property type="match status" value="1"/>
</dbReference>
<dbReference type="InterPro" id="IPR058625">
    <property type="entry name" value="MdtA-like_BSH"/>
</dbReference>
<reference evidence="5 6" key="1">
    <citation type="journal article" date="2003" name="Nature">
        <title>The genome of a motile marine Synechococcus.</title>
        <authorList>
            <person name="Palenik B."/>
            <person name="Brahamsha B."/>
            <person name="Larimer F."/>
            <person name="Land M."/>
            <person name="Hauser L."/>
            <person name="Chain P."/>
            <person name="Lamerdin J."/>
            <person name="Regala W."/>
            <person name="Allen E.A."/>
            <person name="McCarren J."/>
            <person name="Paulsen I."/>
            <person name="Dufresne A."/>
            <person name="Partensky F."/>
            <person name="Webb E."/>
            <person name="Waterbury J."/>
        </authorList>
    </citation>
    <scope>NUCLEOTIDE SEQUENCE [LARGE SCALE GENOMIC DNA]</scope>
    <source>
        <strain evidence="5 6">WH8102</strain>
    </source>
</reference>
<evidence type="ECO:0000313" key="6">
    <source>
        <dbReference type="Proteomes" id="UP000001422"/>
    </source>
</evidence>
<dbReference type="InterPro" id="IPR006143">
    <property type="entry name" value="RND_pump_MFP"/>
</dbReference>
<proteinExistence type="inferred from homology"/>
<dbReference type="HOGENOM" id="CLU_018816_1_2_3"/>
<name>Q7U4B4_PARMW</name>
<dbReference type="Gene3D" id="2.40.30.170">
    <property type="match status" value="1"/>
</dbReference>
<dbReference type="InterPro" id="IPR058624">
    <property type="entry name" value="MdtA-like_HH"/>
</dbReference>
<comment type="similarity">
    <text evidence="1">Belongs to the membrane fusion protein (MFP) (TC 8.A.1) family.</text>
</comment>
<dbReference type="KEGG" id="syw:SYNW2157"/>